<reference evidence="3 4" key="1">
    <citation type="submission" date="2019-11" db="EMBL/GenBank/DDBJ databases">
        <title>Novel species isolated from a subtropical stream in China.</title>
        <authorList>
            <person name="Lu H."/>
        </authorList>
    </citation>
    <scope>NUCLEOTIDE SEQUENCE [LARGE SCALE GENOMIC DNA]</scope>
    <source>
        <strain evidence="3 4">FT80W</strain>
    </source>
</reference>
<dbReference type="RefSeq" id="WP_154372212.1">
    <property type="nucleotide sequence ID" value="NZ_WKJK01000001.1"/>
</dbReference>
<comment type="caution">
    <text evidence="3">The sequence shown here is derived from an EMBL/GenBank/DDBJ whole genome shotgun (WGS) entry which is preliminary data.</text>
</comment>
<dbReference type="Pfam" id="PF13452">
    <property type="entry name" value="FAS1_DH_region"/>
    <property type="match status" value="1"/>
</dbReference>
<dbReference type="Proteomes" id="UP000433309">
    <property type="component" value="Unassembled WGS sequence"/>
</dbReference>
<protein>
    <recommendedName>
        <fullName evidence="2">FAS1-like dehydratase domain-containing protein</fullName>
    </recommendedName>
</protein>
<evidence type="ECO:0000313" key="3">
    <source>
        <dbReference type="EMBL" id="MRW88543.1"/>
    </source>
</evidence>
<feature type="chain" id="PRO_5026360848" description="FAS1-like dehydratase domain-containing protein" evidence="1">
    <location>
        <begin position="31"/>
        <end position="514"/>
    </location>
</feature>
<name>A0A6I2KSC5_9BURK</name>
<dbReference type="InterPro" id="IPR029069">
    <property type="entry name" value="HotDog_dom_sf"/>
</dbReference>
<proteinExistence type="predicted"/>
<evidence type="ECO:0000313" key="4">
    <source>
        <dbReference type="Proteomes" id="UP000433309"/>
    </source>
</evidence>
<dbReference type="AlphaFoldDB" id="A0A6I2KSC5"/>
<dbReference type="CDD" id="cd03441">
    <property type="entry name" value="R_hydratase_like"/>
    <property type="match status" value="1"/>
</dbReference>
<accession>A0A6I2KSC5</accession>
<gene>
    <name evidence="3" type="ORF">GJ699_00930</name>
</gene>
<dbReference type="InterPro" id="IPR039569">
    <property type="entry name" value="FAS1-like_DH_region"/>
</dbReference>
<dbReference type="SUPFAM" id="SSF54637">
    <property type="entry name" value="Thioesterase/thiol ester dehydrase-isomerase"/>
    <property type="match status" value="1"/>
</dbReference>
<evidence type="ECO:0000259" key="2">
    <source>
        <dbReference type="Pfam" id="PF13452"/>
    </source>
</evidence>
<keyword evidence="1" id="KW-0732">Signal</keyword>
<feature type="signal peptide" evidence="1">
    <location>
        <begin position="1"/>
        <end position="30"/>
    </location>
</feature>
<evidence type="ECO:0000256" key="1">
    <source>
        <dbReference type="SAM" id="SignalP"/>
    </source>
</evidence>
<feature type="domain" description="FAS1-like dehydratase" evidence="2">
    <location>
        <begin position="104"/>
        <end position="224"/>
    </location>
</feature>
<dbReference type="Gene3D" id="3.10.129.10">
    <property type="entry name" value="Hotdog Thioesterase"/>
    <property type="match status" value="1"/>
</dbReference>
<sequence length="514" mass="57237">MTHTIFTPRRLALAGLFAVSLAGFAPQAFSADSAAAAAASSAAHAQPRYLTLYPGVYSPHEQALVQKYFEANRALLARGPIDVKKLVAGTLPADTPGLGPVIKVTEEWVRYNNAKYDPENPLHNDRDYARKAGYADIMAFPTFGAHDDTFMVPYPPAARDKLLVSELNHSVTSYKPIYPGDTLYLVANEREVIDLTPASGATHRSLAIQTKGSIYNQHGDKVNDVIFRVTENIRVLADDNDRPANPGFPDIWEAPDWLKRPAHFYTDKDWSFIRTVWAKEKRRGAEPLYWEDVKVGEQPAWTVDGPIQASVAPVPPWGMGAGGSRSMKREMMDPVLFKSMVRGAKDGIWRLSERTAYVPAVPAAPDGKENPMLQEGAINTTDIHKDGVKRSPLVNYMGRDLAIRHITNWMGDRGWLQNIRWTIMDPRAFNAYGMKVPANPRAEHFLDQVPSMRGKYVSEHGLTEDVALVKSQITSKYVLDGQFMADLVWWIETVDGKVWLEGAATVKLPSRQAQ</sequence>
<dbReference type="EMBL" id="WKJK01000001">
    <property type="protein sequence ID" value="MRW88543.1"/>
    <property type="molecule type" value="Genomic_DNA"/>
</dbReference>
<keyword evidence="4" id="KW-1185">Reference proteome</keyword>
<organism evidence="3 4">
    <name type="scientific">Duganella guangzhouensis</name>
    <dbReference type="NCBI Taxonomy" id="2666084"/>
    <lineage>
        <taxon>Bacteria</taxon>
        <taxon>Pseudomonadati</taxon>
        <taxon>Pseudomonadota</taxon>
        <taxon>Betaproteobacteria</taxon>
        <taxon>Burkholderiales</taxon>
        <taxon>Oxalobacteraceae</taxon>
        <taxon>Telluria group</taxon>
        <taxon>Duganella</taxon>
    </lineage>
</organism>